<feature type="domain" description="Cyclin-like" evidence="12">
    <location>
        <begin position="174"/>
        <end position="276"/>
    </location>
</feature>
<evidence type="ECO:0000256" key="7">
    <source>
        <dbReference type="ARBA" id="ARBA00022840"/>
    </source>
</evidence>
<evidence type="ECO:0000313" key="14">
    <source>
        <dbReference type="Proteomes" id="UP000187203"/>
    </source>
</evidence>
<dbReference type="InterPro" id="IPR013763">
    <property type="entry name" value="Cyclin-like_dom"/>
</dbReference>
<dbReference type="UniPathway" id="UPA00199"/>
<dbReference type="GO" id="GO:0005783">
    <property type="term" value="C:endoplasmic reticulum"/>
    <property type="evidence" value="ECO:0007669"/>
    <property type="project" value="TreeGrafter"/>
</dbReference>
<dbReference type="SUPFAM" id="SSF56801">
    <property type="entry name" value="Acetyl-CoA synthetase-like"/>
    <property type="match status" value="1"/>
</dbReference>
<keyword evidence="6 10" id="KW-0276">Fatty acid metabolism</keyword>
<evidence type="ECO:0000256" key="9">
    <source>
        <dbReference type="RuleBase" id="RU000383"/>
    </source>
</evidence>
<dbReference type="PANTHER" id="PTHR43272:SF33">
    <property type="entry name" value="AMP-BINDING DOMAIN-CONTAINING PROTEIN-RELATED"/>
    <property type="match status" value="1"/>
</dbReference>
<keyword evidence="7 10" id="KW-0067">ATP-binding</keyword>
<dbReference type="InterPro" id="IPR020845">
    <property type="entry name" value="AMP-binding_CS"/>
</dbReference>
<keyword evidence="10" id="KW-0443">Lipid metabolism</keyword>
<comment type="pathway">
    <text evidence="2 10">Lipid metabolism; fatty acid metabolism.</text>
</comment>
<dbReference type="SUPFAM" id="SSF47954">
    <property type="entry name" value="Cyclin-like"/>
    <property type="match status" value="2"/>
</dbReference>
<organism evidence="13 14">
    <name type="scientific">Corchorus olitorius</name>
    <dbReference type="NCBI Taxonomy" id="93759"/>
    <lineage>
        <taxon>Eukaryota</taxon>
        <taxon>Viridiplantae</taxon>
        <taxon>Streptophyta</taxon>
        <taxon>Embryophyta</taxon>
        <taxon>Tracheophyta</taxon>
        <taxon>Spermatophyta</taxon>
        <taxon>Magnoliopsida</taxon>
        <taxon>eudicotyledons</taxon>
        <taxon>Gunneridae</taxon>
        <taxon>Pentapetalae</taxon>
        <taxon>rosids</taxon>
        <taxon>malvids</taxon>
        <taxon>Malvales</taxon>
        <taxon>Malvaceae</taxon>
        <taxon>Grewioideae</taxon>
        <taxon>Apeibeae</taxon>
        <taxon>Corchorus</taxon>
    </lineage>
</organism>
<dbReference type="SMART" id="SM00385">
    <property type="entry name" value="CYCLIN"/>
    <property type="match status" value="1"/>
</dbReference>
<dbReference type="Pfam" id="PF00501">
    <property type="entry name" value="AMP-binding"/>
    <property type="match status" value="1"/>
</dbReference>
<dbReference type="InterPro" id="IPR045311">
    <property type="entry name" value="LC-FACS_euk"/>
</dbReference>
<dbReference type="OrthoDB" id="1700726at2759"/>
<feature type="region of interest" description="Disordered" evidence="11">
    <location>
        <begin position="108"/>
        <end position="140"/>
    </location>
</feature>
<evidence type="ECO:0000256" key="6">
    <source>
        <dbReference type="ARBA" id="ARBA00022832"/>
    </source>
</evidence>
<accession>A0A1R3KNQ7</accession>
<evidence type="ECO:0000256" key="5">
    <source>
        <dbReference type="ARBA" id="ARBA00022741"/>
    </source>
</evidence>
<comment type="similarity">
    <text evidence="3 10">Belongs to the ATP-dependent AMP-binding enzyme family.</text>
</comment>
<sequence>MSFARNCRPQGGTFQDDYRYPLNRNNYNNNSSNNYRNRNWNWNCNPNRNVNHSYEFMGQFGEHNNRGYHNVQPNSAPSLKRRKFSAATWGDSGRHYPPANMHYMAAPSDSSNLVPHIRSNAETSTSVSSKRDRSQLEDDDPVFMSRDEIERYSPSRRDGIDALRETHLRYSYCAFLQNLGLQLDLPQTTIGTAMVLCHRFFVRRSHACHDRFLIATAALFLAAKSEETPRPLNNVLRTSSEIFHKQNIAFLSYILPVDWFEQYRERVIEAEQMILTTLNFELNVQHPYDPLTSILNKLGLSQTVLVNLALNLVSEGYSVGFNYSVVMFVLLQSSLKGLYKISVLACSWMLNKYKSPYWLEHLAYAGCMHDTIFTKGLSQWLCSTVPEFFNIFLNMLGLAILYYIIPCVSLRKLFIASSLAALVLYNCHGAEILAKYSTWIGAISWLRSSLWLQFKPHHIAAGAAYLAAKFLNYDLASYHNIWQEFQTTPAILQGHFACKNLIKCYVLKKFTGLLSITGLPSIDGCFTAADGVVLKDERIRLQDISDLLYTLKGFSRNKRNTREKTSRKADHPSRQLFSMDSSKAQRRLKAIHGHLVSSAVAVDDDSHSGVRVNPTAGEFVSEQGYSVVLPEKLHTGKWNVYRSARSPLNLVTRYPDHPDIGTLHDNFVHAVDTFRDYKYLGTRIRVDGTVGEYKWMTYGEAGTARAAIGSGLIYNGIAKGSCVGLYFINRPEWIIVDHACSAYSLVSVPLYDTLGPDAVKFIVNHADVKAIFCVPQTLGSLLSYLSEIPSARLIVVVGGMDNEVPSLPSSTGVQIVTYSKLLSQGRSNLQPFCPPKPDDIATICYTSGTTGTPKGVVLTHENLISSAAGCSLGTQFYPSDVYISYLPLAHIYERGNQILIPYYGVAVGFYQGDNMKLVEDMAALRPTLFCSVPRLYNRIYAGILNAVKTSGALRERLFNAAYNSKKQALLNGKSPSPMWDRLVFKKIKARLGGRVRFMGSGASPLSPDVMDFLKICFGGRVVEGYGMTETSCVISCIDEGDTLSGHVGSPNPACEIKLVDVPEMNYTSDDQPYPRGEICVRGPIVFQGYYKDEVQTREAVDDDGWLHTGDIGLWLPGGRLKIIDRKKNIFKLAQGEYIAPEKIENVYAKCKFIAQCFIYGDSLNSSLVAIVSLDQDALKAWAASEGIQYKDLGQLCNDPRTKAAVLADMDAVGREAQIKRPQAKEYFAKAISNMYAELASSESVQ</sequence>
<evidence type="ECO:0000256" key="11">
    <source>
        <dbReference type="SAM" id="MobiDB-lite"/>
    </source>
</evidence>
<dbReference type="InterPro" id="IPR006671">
    <property type="entry name" value="Cyclin_N"/>
</dbReference>
<gene>
    <name evidence="13" type="ORF">COLO4_06193</name>
</gene>
<keyword evidence="14" id="KW-1185">Reference proteome</keyword>
<evidence type="ECO:0000256" key="10">
    <source>
        <dbReference type="RuleBase" id="RU369030"/>
    </source>
</evidence>
<dbReference type="CDD" id="cd05927">
    <property type="entry name" value="LC-FACS_euk"/>
    <property type="match status" value="1"/>
</dbReference>
<dbReference type="PANTHER" id="PTHR43272">
    <property type="entry name" value="LONG-CHAIN-FATTY-ACID--COA LIGASE"/>
    <property type="match status" value="1"/>
</dbReference>
<evidence type="ECO:0000313" key="13">
    <source>
        <dbReference type="EMBL" id="OMP08710.1"/>
    </source>
</evidence>
<evidence type="ECO:0000256" key="4">
    <source>
        <dbReference type="ARBA" id="ARBA00022598"/>
    </source>
</evidence>
<dbReference type="Proteomes" id="UP000187203">
    <property type="component" value="Unassembled WGS sequence"/>
</dbReference>
<evidence type="ECO:0000256" key="2">
    <source>
        <dbReference type="ARBA" id="ARBA00004872"/>
    </source>
</evidence>
<comment type="caution">
    <text evidence="13">The sequence shown here is derived from an EMBL/GenBank/DDBJ whole genome shotgun (WGS) entry which is preliminary data.</text>
</comment>
<comment type="catalytic activity">
    <reaction evidence="10">
        <text>a long-chain fatty acid + ATP + CoA = a long-chain fatty acyl-CoA + AMP + diphosphate</text>
        <dbReference type="Rhea" id="RHEA:15421"/>
        <dbReference type="ChEBI" id="CHEBI:30616"/>
        <dbReference type="ChEBI" id="CHEBI:33019"/>
        <dbReference type="ChEBI" id="CHEBI:57287"/>
        <dbReference type="ChEBI" id="CHEBI:57560"/>
        <dbReference type="ChEBI" id="CHEBI:83139"/>
        <dbReference type="ChEBI" id="CHEBI:456215"/>
        <dbReference type="EC" id="6.2.1.3"/>
    </reaction>
</comment>
<comment type="function">
    <text evidence="10">Catalyzes the conversion of long-chain fatty acids to their active form acyl-CoAs for both synthesis of cellular lipids, and degradation via beta-oxidation.</text>
</comment>
<dbReference type="PROSITE" id="PS00455">
    <property type="entry name" value="AMP_BINDING"/>
    <property type="match status" value="1"/>
</dbReference>
<dbReference type="GO" id="GO:0016020">
    <property type="term" value="C:membrane"/>
    <property type="evidence" value="ECO:0007669"/>
    <property type="project" value="TreeGrafter"/>
</dbReference>
<dbReference type="InterPro" id="IPR042099">
    <property type="entry name" value="ANL_N_sf"/>
</dbReference>
<reference evidence="14" key="1">
    <citation type="submission" date="2013-09" db="EMBL/GenBank/DDBJ databases">
        <title>Corchorus olitorius genome sequencing.</title>
        <authorList>
            <person name="Alam M."/>
            <person name="Haque M.S."/>
            <person name="Islam M.S."/>
            <person name="Emdad E.M."/>
            <person name="Islam M.M."/>
            <person name="Ahmed B."/>
            <person name="Halim A."/>
            <person name="Hossen Q.M.M."/>
            <person name="Hossain M.Z."/>
            <person name="Ahmed R."/>
            <person name="Khan M.M."/>
            <person name="Islam R."/>
            <person name="Rashid M.M."/>
            <person name="Khan S.A."/>
            <person name="Rahman M.S."/>
            <person name="Alam M."/>
            <person name="Yahiya A.S."/>
            <person name="Khan M.S."/>
            <person name="Azam M.S."/>
            <person name="Haque T."/>
            <person name="Lashkar M.Z.H."/>
            <person name="Akhand A.I."/>
            <person name="Morshed G."/>
            <person name="Roy S."/>
            <person name="Uddin K.S."/>
            <person name="Rabeya T."/>
            <person name="Hossain A.S."/>
            <person name="Chowdhury A."/>
            <person name="Snigdha A.R."/>
            <person name="Mortoza M.S."/>
            <person name="Matin S.A."/>
            <person name="Hoque S.M.E."/>
            <person name="Islam M.K."/>
            <person name="Roy D.K."/>
            <person name="Haider R."/>
            <person name="Moosa M.M."/>
            <person name="Elias S.M."/>
            <person name="Hasan A.M."/>
            <person name="Jahan S."/>
            <person name="Shafiuddin M."/>
            <person name="Mahmood N."/>
            <person name="Shommy N.S."/>
        </authorList>
    </citation>
    <scope>NUCLEOTIDE SEQUENCE [LARGE SCALE GENOMIC DNA]</scope>
    <source>
        <strain evidence="14">cv. O-4</strain>
    </source>
</reference>
<comment type="cofactor">
    <cofactor evidence="1">
        <name>Mg(2+)</name>
        <dbReference type="ChEBI" id="CHEBI:18420"/>
    </cofactor>
</comment>
<keyword evidence="9" id="KW-0195">Cyclin</keyword>
<dbReference type="GO" id="GO:0005524">
    <property type="term" value="F:ATP binding"/>
    <property type="evidence" value="ECO:0007669"/>
    <property type="project" value="UniProtKB-KW"/>
</dbReference>
<dbReference type="AlphaFoldDB" id="A0A1R3KNQ7"/>
<proteinExistence type="inferred from homology"/>
<dbReference type="Pfam" id="PF00134">
    <property type="entry name" value="Cyclin_N"/>
    <property type="match status" value="1"/>
</dbReference>
<protein>
    <recommendedName>
        <fullName evidence="8 10">Long-chain-fatty-acid--CoA ligase</fullName>
        <ecNumber evidence="8 10">6.2.1.3</ecNumber>
    </recommendedName>
</protein>
<name>A0A1R3KNQ7_9ROSI</name>
<dbReference type="EC" id="6.2.1.3" evidence="8 10"/>
<dbReference type="Gene3D" id="3.40.50.12780">
    <property type="entry name" value="N-terminal domain of ligase-like"/>
    <property type="match status" value="1"/>
</dbReference>
<keyword evidence="4 10" id="KW-0436">Ligase</keyword>
<comment type="similarity">
    <text evidence="9">Belongs to the cyclin family.</text>
</comment>
<evidence type="ECO:0000256" key="1">
    <source>
        <dbReference type="ARBA" id="ARBA00001946"/>
    </source>
</evidence>
<dbReference type="STRING" id="93759.A0A1R3KNQ7"/>
<dbReference type="InterPro" id="IPR000873">
    <property type="entry name" value="AMP-dep_synth/lig_dom"/>
</dbReference>
<dbReference type="GO" id="GO:0004467">
    <property type="term" value="F:long-chain fatty acid-CoA ligase activity"/>
    <property type="evidence" value="ECO:0007669"/>
    <property type="project" value="UniProtKB-EC"/>
</dbReference>
<evidence type="ECO:0000256" key="3">
    <source>
        <dbReference type="ARBA" id="ARBA00006432"/>
    </source>
</evidence>
<dbReference type="InterPro" id="IPR036915">
    <property type="entry name" value="Cyclin-like_sf"/>
</dbReference>
<keyword evidence="5 10" id="KW-0547">Nucleotide-binding</keyword>
<dbReference type="EMBL" id="AWUE01012646">
    <property type="protein sequence ID" value="OMP08710.1"/>
    <property type="molecule type" value="Genomic_DNA"/>
</dbReference>
<evidence type="ECO:0000259" key="12">
    <source>
        <dbReference type="SMART" id="SM00385"/>
    </source>
</evidence>
<dbReference type="FunFam" id="1.10.472.10:FF:000212">
    <property type="entry name" value="Cyclin-T1-2"/>
    <property type="match status" value="1"/>
</dbReference>
<dbReference type="Gene3D" id="1.10.472.10">
    <property type="entry name" value="Cyclin-like"/>
    <property type="match status" value="2"/>
</dbReference>
<evidence type="ECO:0000256" key="8">
    <source>
        <dbReference type="ARBA" id="ARBA00026121"/>
    </source>
</evidence>